<dbReference type="InterPro" id="IPR039422">
    <property type="entry name" value="MarR/SlyA-like"/>
</dbReference>
<evidence type="ECO:0000259" key="4">
    <source>
        <dbReference type="PROSITE" id="PS50995"/>
    </source>
</evidence>
<dbReference type="Pfam" id="PF01047">
    <property type="entry name" value="MarR"/>
    <property type="match status" value="1"/>
</dbReference>
<dbReference type="EMBL" id="CP047156">
    <property type="protein sequence ID" value="QHC01100.1"/>
    <property type="molecule type" value="Genomic_DNA"/>
</dbReference>
<sequence length="153" mass="16675">MSSTDDGQLSRILASFHTVLRTVNQGIDHLRLDKGALIVLYTLHVNGTARPSETAGACQLDQSTVSRHLKALEDDGLVSRSPDPHDKRAQIASITEAGTAFIERVQAARIERLSEALNDWSEDEREQLAEVMGRLADSLVVSSARRAAGLTTR</sequence>
<dbReference type="PANTHER" id="PTHR33164:SF57">
    <property type="entry name" value="MARR-FAMILY TRANSCRIPTIONAL REGULATOR"/>
    <property type="match status" value="1"/>
</dbReference>
<dbReference type="GO" id="GO:0006950">
    <property type="term" value="P:response to stress"/>
    <property type="evidence" value="ECO:0007669"/>
    <property type="project" value="TreeGrafter"/>
</dbReference>
<evidence type="ECO:0000256" key="2">
    <source>
        <dbReference type="ARBA" id="ARBA00023125"/>
    </source>
</evidence>
<dbReference type="PANTHER" id="PTHR33164">
    <property type="entry name" value="TRANSCRIPTIONAL REGULATOR, MARR FAMILY"/>
    <property type="match status" value="1"/>
</dbReference>
<dbReference type="InParanoid" id="A0A7L4YPP5"/>
<evidence type="ECO:0000313" key="6">
    <source>
        <dbReference type="Proteomes" id="UP000463857"/>
    </source>
</evidence>
<dbReference type="RefSeq" id="WP_159546237.1">
    <property type="nucleotide sequence ID" value="NZ_CP047156.1"/>
</dbReference>
<dbReference type="AlphaFoldDB" id="A0A7L4YPP5"/>
<feature type="domain" description="HTH marR-type" evidence="4">
    <location>
        <begin position="6"/>
        <end position="137"/>
    </location>
</feature>
<dbReference type="OrthoDB" id="5148120at2"/>
<accession>A0A7L4YPP5</accession>
<keyword evidence="1" id="KW-0805">Transcription regulation</keyword>
<reference evidence="5 6" key="1">
    <citation type="journal article" date="2018" name="Int. J. Syst. Evol. Microbiol.">
        <title>Epidermidibacterium keratini gen. nov., sp. nov., a member of the family Sporichthyaceae, isolated from keratin epidermis.</title>
        <authorList>
            <person name="Lee D.G."/>
            <person name="Trujillo M.E."/>
            <person name="Kang S."/>
            <person name="Nam J.J."/>
            <person name="Kim Y.J."/>
        </authorList>
    </citation>
    <scope>NUCLEOTIDE SEQUENCE [LARGE SCALE GENOMIC DNA]</scope>
    <source>
        <strain evidence="5 6">EPI-7</strain>
    </source>
</reference>
<dbReference type="Proteomes" id="UP000463857">
    <property type="component" value="Chromosome"/>
</dbReference>
<dbReference type="CDD" id="cd00090">
    <property type="entry name" value="HTH_ARSR"/>
    <property type="match status" value="1"/>
</dbReference>
<dbReference type="GO" id="GO:0003677">
    <property type="term" value="F:DNA binding"/>
    <property type="evidence" value="ECO:0007669"/>
    <property type="project" value="UniProtKB-KW"/>
</dbReference>
<dbReference type="InterPro" id="IPR023187">
    <property type="entry name" value="Tscrpt_reg_MarR-type_CS"/>
</dbReference>
<keyword evidence="3" id="KW-0804">Transcription</keyword>
<protein>
    <submittedName>
        <fullName evidence="5">MarR family transcriptional regulator</fullName>
    </submittedName>
</protein>
<name>A0A7L4YPP5_9ACTN</name>
<keyword evidence="2" id="KW-0238">DNA-binding</keyword>
<dbReference type="KEGG" id="eke:EK0264_12900"/>
<dbReference type="Gene3D" id="1.10.10.10">
    <property type="entry name" value="Winged helix-like DNA-binding domain superfamily/Winged helix DNA-binding domain"/>
    <property type="match status" value="1"/>
</dbReference>
<evidence type="ECO:0000256" key="1">
    <source>
        <dbReference type="ARBA" id="ARBA00023015"/>
    </source>
</evidence>
<proteinExistence type="predicted"/>
<dbReference type="InterPro" id="IPR036388">
    <property type="entry name" value="WH-like_DNA-bd_sf"/>
</dbReference>
<evidence type="ECO:0000313" key="5">
    <source>
        <dbReference type="EMBL" id="QHC01100.1"/>
    </source>
</evidence>
<keyword evidence="6" id="KW-1185">Reference proteome</keyword>
<organism evidence="5 6">
    <name type="scientific">Epidermidibacterium keratini</name>
    <dbReference type="NCBI Taxonomy" id="1891644"/>
    <lineage>
        <taxon>Bacteria</taxon>
        <taxon>Bacillati</taxon>
        <taxon>Actinomycetota</taxon>
        <taxon>Actinomycetes</taxon>
        <taxon>Sporichthyales</taxon>
        <taxon>Sporichthyaceae</taxon>
        <taxon>Epidermidibacterium</taxon>
    </lineage>
</organism>
<dbReference type="PRINTS" id="PR00598">
    <property type="entry name" value="HTHMARR"/>
</dbReference>
<dbReference type="InterPro" id="IPR011991">
    <property type="entry name" value="ArsR-like_HTH"/>
</dbReference>
<dbReference type="SUPFAM" id="SSF46785">
    <property type="entry name" value="Winged helix' DNA-binding domain"/>
    <property type="match status" value="1"/>
</dbReference>
<evidence type="ECO:0000256" key="3">
    <source>
        <dbReference type="ARBA" id="ARBA00023163"/>
    </source>
</evidence>
<dbReference type="InterPro" id="IPR000835">
    <property type="entry name" value="HTH_MarR-typ"/>
</dbReference>
<dbReference type="PROSITE" id="PS50995">
    <property type="entry name" value="HTH_MARR_2"/>
    <property type="match status" value="1"/>
</dbReference>
<dbReference type="SMART" id="SM00347">
    <property type="entry name" value="HTH_MARR"/>
    <property type="match status" value="1"/>
</dbReference>
<gene>
    <name evidence="5" type="ORF">EK0264_12900</name>
</gene>
<dbReference type="GO" id="GO:0003700">
    <property type="term" value="F:DNA-binding transcription factor activity"/>
    <property type="evidence" value="ECO:0007669"/>
    <property type="project" value="InterPro"/>
</dbReference>
<dbReference type="InterPro" id="IPR036390">
    <property type="entry name" value="WH_DNA-bd_sf"/>
</dbReference>
<dbReference type="PROSITE" id="PS01117">
    <property type="entry name" value="HTH_MARR_1"/>
    <property type="match status" value="1"/>
</dbReference>